<name>S2JT00_MUCC1</name>
<dbReference type="AlphaFoldDB" id="S2JT00"/>
<protein>
    <submittedName>
        <fullName evidence="1">Uncharacterized protein</fullName>
    </submittedName>
</protein>
<evidence type="ECO:0000313" key="2">
    <source>
        <dbReference type="Proteomes" id="UP000014254"/>
    </source>
</evidence>
<reference evidence="2" key="1">
    <citation type="submission" date="2013-05" db="EMBL/GenBank/DDBJ databases">
        <title>The Genome sequence of Mucor circinelloides f. circinelloides 1006PhL.</title>
        <authorList>
            <consortium name="The Broad Institute Genomics Platform"/>
            <person name="Cuomo C."/>
            <person name="Earl A."/>
            <person name="Findley K."/>
            <person name="Lee S.C."/>
            <person name="Walker B."/>
            <person name="Young S."/>
            <person name="Zeng Q."/>
            <person name="Gargeya S."/>
            <person name="Fitzgerald M."/>
            <person name="Haas B."/>
            <person name="Abouelleil A."/>
            <person name="Allen A.W."/>
            <person name="Alvarado L."/>
            <person name="Arachchi H.M."/>
            <person name="Berlin A.M."/>
            <person name="Chapman S.B."/>
            <person name="Gainer-Dewar J."/>
            <person name="Goldberg J."/>
            <person name="Griggs A."/>
            <person name="Gujja S."/>
            <person name="Hansen M."/>
            <person name="Howarth C."/>
            <person name="Imamovic A."/>
            <person name="Ireland A."/>
            <person name="Larimer J."/>
            <person name="McCowan C."/>
            <person name="Murphy C."/>
            <person name="Pearson M."/>
            <person name="Poon T.W."/>
            <person name="Priest M."/>
            <person name="Roberts A."/>
            <person name="Saif S."/>
            <person name="Shea T."/>
            <person name="Sisk P."/>
            <person name="Sykes S."/>
            <person name="Wortman J."/>
            <person name="Nusbaum C."/>
            <person name="Birren B."/>
        </authorList>
    </citation>
    <scope>NUCLEOTIDE SEQUENCE [LARGE SCALE GENOMIC DNA]</scope>
    <source>
        <strain evidence="2">1006PhL</strain>
    </source>
</reference>
<organism evidence="1 2">
    <name type="scientific">Mucor circinelloides f. circinelloides (strain 1006PhL)</name>
    <name type="common">Mucormycosis agent</name>
    <name type="synonym">Calyptromyces circinelloides</name>
    <dbReference type="NCBI Taxonomy" id="1220926"/>
    <lineage>
        <taxon>Eukaryota</taxon>
        <taxon>Fungi</taxon>
        <taxon>Fungi incertae sedis</taxon>
        <taxon>Mucoromycota</taxon>
        <taxon>Mucoromycotina</taxon>
        <taxon>Mucoromycetes</taxon>
        <taxon>Mucorales</taxon>
        <taxon>Mucorineae</taxon>
        <taxon>Mucoraceae</taxon>
        <taxon>Mucor</taxon>
    </lineage>
</organism>
<sequence>MQSNRFPKPSYPFNTYDDVLDMAPPTIVYDVKKGDTYLNNEIEESRTLKVDLRVLNKVAVAEFAKSSPGYAKYSSDRSKPIRLEIYHYQIDASLTRIGGYLGPIVHLLCFRIKQAASKQFNTAHSIKNWLKSSSSEVIYQTNLAHATLPGSGSLWFGGSKYLVV</sequence>
<keyword evidence="2" id="KW-1185">Reference proteome</keyword>
<dbReference type="EMBL" id="KE123896">
    <property type="protein sequence ID" value="EPB93099.1"/>
    <property type="molecule type" value="Genomic_DNA"/>
</dbReference>
<dbReference type="Proteomes" id="UP000014254">
    <property type="component" value="Unassembled WGS sequence"/>
</dbReference>
<gene>
    <name evidence="1" type="ORF">HMPREF1544_00173</name>
</gene>
<evidence type="ECO:0000313" key="1">
    <source>
        <dbReference type="EMBL" id="EPB93099.1"/>
    </source>
</evidence>
<dbReference type="VEuPathDB" id="FungiDB:HMPREF1544_00173"/>
<dbReference type="InParanoid" id="S2JT00"/>
<accession>S2JT00</accession>
<dbReference type="OrthoDB" id="10532579at2759"/>
<proteinExistence type="predicted"/>